<protein>
    <submittedName>
        <fullName evidence="2">Uncharacterized protein</fullName>
    </submittedName>
</protein>
<evidence type="ECO:0000256" key="1">
    <source>
        <dbReference type="SAM" id="MobiDB-lite"/>
    </source>
</evidence>
<proteinExistence type="predicted"/>
<dbReference type="Proteomes" id="UP000652761">
    <property type="component" value="Unassembled WGS sequence"/>
</dbReference>
<name>A0A843VPF3_COLES</name>
<gene>
    <name evidence="2" type="ORF">Taro_031194</name>
</gene>
<dbReference type="AlphaFoldDB" id="A0A843VPF3"/>
<dbReference type="EMBL" id="NMUH01002194">
    <property type="protein sequence ID" value="MQL98488.1"/>
    <property type="molecule type" value="Genomic_DNA"/>
</dbReference>
<comment type="caution">
    <text evidence="2">The sequence shown here is derived from an EMBL/GenBank/DDBJ whole genome shotgun (WGS) entry which is preliminary data.</text>
</comment>
<feature type="non-terminal residue" evidence="2">
    <location>
        <position position="1"/>
    </location>
</feature>
<feature type="compositionally biased region" description="Basic and acidic residues" evidence="1">
    <location>
        <begin position="11"/>
        <end position="29"/>
    </location>
</feature>
<accession>A0A843VPF3</accession>
<feature type="compositionally biased region" description="Pro residues" evidence="1">
    <location>
        <begin position="77"/>
        <end position="90"/>
    </location>
</feature>
<evidence type="ECO:0000313" key="2">
    <source>
        <dbReference type="EMBL" id="MQL98488.1"/>
    </source>
</evidence>
<evidence type="ECO:0000313" key="3">
    <source>
        <dbReference type="Proteomes" id="UP000652761"/>
    </source>
</evidence>
<reference evidence="2" key="1">
    <citation type="submission" date="2017-07" db="EMBL/GenBank/DDBJ databases">
        <title>Taro Niue Genome Assembly and Annotation.</title>
        <authorList>
            <person name="Atibalentja N."/>
            <person name="Keating K."/>
            <person name="Fields C.J."/>
        </authorList>
    </citation>
    <scope>NUCLEOTIDE SEQUENCE</scope>
    <source>
        <strain evidence="2">Niue_2</strain>
        <tissue evidence="2">Leaf</tissue>
    </source>
</reference>
<keyword evidence="3" id="KW-1185">Reference proteome</keyword>
<feature type="region of interest" description="Disordered" evidence="1">
    <location>
        <begin position="1"/>
        <end position="103"/>
    </location>
</feature>
<sequence length="170" mass="18406">MTASSHPLHSVRWEGHKERTKNREGERGTFRSSFGAPSSPRPHHCEGGEGKSTPVRADSADSLPPRKRRDREFSRPPWAPPEPPRLPQAPPASASAAAAATAGRRCPHALLLLPPPLQSPAEIAAATSLFPSQREGQAGERSQKMASPAVAFPWPRGIKIKIKIKKGEKK</sequence>
<feature type="compositionally biased region" description="Low complexity" evidence="1">
    <location>
        <begin position="91"/>
        <end position="103"/>
    </location>
</feature>
<organism evidence="2 3">
    <name type="scientific">Colocasia esculenta</name>
    <name type="common">Wild taro</name>
    <name type="synonym">Arum esculentum</name>
    <dbReference type="NCBI Taxonomy" id="4460"/>
    <lineage>
        <taxon>Eukaryota</taxon>
        <taxon>Viridiplantae</taxon>
        <taxon>Streptophyta</taxon>
        <taxon>Embryophyta</taxon>
        <taxon>Tracheophyta</taxon>
        <taxon>Spermatophyta</taxon>
        <taxon>Magnoliopsida</taxon>
        <taxon>Liliopsida</taxon>
        <taxon>Araceae</taxon>
        <taxon>Aroideae</taxon>
        <taxon>Colocasieae</taxon>
        <taxon>Colocasia</taxon>
    </lineage>
</organism>